<proteinExistence type="predicted"/>
<keyword evidence="3" id="KW-1185">Reference proteome</keyword>
<evidence type="ECO:0000313" key="2">
    <source>
        <dbReference type="EMBL" id="EXX56519.1"/>
    </source>
</evidence>
<dbReference type="AlphaFoldDB" id="A0A015JNI3"/>
<dbReference type="HOGENOM" id="CLU_1256647_0_0_1"/>
<reference evidence="2 3" key="1">
    <citation type="submission" date="2014-02" db="EMBL/GenBank/DDBJ databases">
        <title>Single nucleus genome sequencing reveals high similarity among nuclei of an endomycorrhizal fungus.</title>
        <authorList>
            <person name="Lin K."/>
            <person name="Geurts R."/>
            <person name="Zhang Z."/>
            <person name="Limpens E."/>
            <person name="Saunders D.G."/>
            <person name="Mu D."/>
            <person name="Pang E."/>
            <person name="Cao H."/>
            <person name="Cha H."/>
            <person name="Lin T."/>
            <person name="Zhou Q."/>
            <person name="Shang Y."/>
            <person name="Li Y."/>
            <person name="Ivanov S."/>
            <person name="Sharma T."/>
            <person name="Velzen R.V."/>
            <person name="Ruijter N.D."/>
            <person name="Aanen D.K."/>
            <person name="Win J."/>
            <person name="Kamoun S."/>
            <person name="Bisseling T."/>
            <person name="Huang S."/>
        </authorList>
    </citation>
    <scope>NUCLEOTIDE SEQUENCE [LARGE SCALE GENOMIC DNA]</scope>
    <source>
        <strain evidence="3">DAOM197198w</strain>
    </source>
</reference>
<dbReference type="Proteomes" id="UP000022910">
    <property type="component" value="Unassembled WGS sequence"/>
</dbReference>
<protein>
    <submittedName>
        <fullName evidence="2">Uncharacterized protein</fullName>
    </submittedName>
</protein>
<feature type="coiled-coil region" evidence="1">
    <location>
        <begin position="6"/>
        <end position="36"/>
    </location>
</feature>
<comment type="caution">
    <text evidence="2">The sequence shown here is derived from an EMBL/GenBank/DDBJ whole genome shotgun (WGS) entry which is preliminary data.</text>
</comment>
<dbReference type="OrthoDB" id="10255000at2759"/>
<dbReference type="EMBL" id="JEMT01027687">
    <property type="protein sequence ID" value="EXX56519.1"/>
    <property type="molecule type" value="Genomic_DNA"/>
</dbReference>
<sequence>MKDKEIQNMQEKYNEIQVVVKKLKEQNKEIQMIQKKDSTIQENDSVIQVEDSIIQRKDSIIQEKDRMIQQKDNKIQGLIKKIQEKDKTIEEKDKTIQEKDKEIRDLELDNDKFKKEASEYQYHLGAATNFRLSDDDKNNSVKLKEDIINLRHSLENYITKCKGGVEVNIPEVQNLLKTYGSQTDITKDQKKPLIRVAIQRHVIEQIIEGSRSFHKGTRWG</sequence>
<evidence type="ECO:0000256" key="1">
    <source>
        <dbReference type="SAM" id="Coils"/>
    </source>
</evidence>
<accession>A0A015JNI3</accession>
<keyword evidence="1" id="KW-0175">Coiled coil</keyword>
<organism evidence="2 3">
    <name type="scientific">Rhizophagus irregularis (strain DAOM 197198w)</name>
    <name type="common">Glomus intraradices</name>
    <dbReference type="NCBI Taxonomy" id="1432141"/>
    <lineage>
        <taxon>Eukaryota</taxon>
        <taxon>Fungi</taxon>
        <taxon>Fungi incertae sedis</taxon>
        <taxon>Mucoromycota</taxon>
        <taxon>Glomeromycotina</taxon>
        <taxon>Glomeromycetes</taxon>
        <taxon>Glomerales</taxon>
        <taxon>Glomeraceae</taxon>
        <taxon>Rhizophagus</taxon>
    </lineage>
</organism>
<name>A0A015JNI3_RHIIW</name>
<dbReference type="STRING" id="1432141.A0A015JNI3"/>
<gene>
    <name evidence="2" type="ORF">RirG_215410</name>
</gene>
<evidence type="ECO:0000313" key="3">
    <source>
        <dbReference type="Proteomes" id="UP000022910"/>
    </source>
</evidence>
<feature type="coiled-coil region" evidence="1">
    <location>
        <begin position="68"/>
        <end position="116"/>
    </location>
</feature>